<reference evidence="5" key="2">
    <citation type="submission" date="2016-04" db="EMBL/GenBank/DDBJ databases">
        <title>Complete Genome and Plasmid Sequences for Rhodococcus fascians D188 and Draft Sequences for Rhodococcus spp. Isolates PBTS 1 and PBTS 2.</title>
        <authorList>
            <person name="Stamer R."/>
            <person name="Vereecke D."/>
            <person name="Zhang Y."/>
            <person name="Schilkey F."/>
            <person name="Devitt N."/>
            <person name="Randall J."/>
        </authorList>
    </citation>
    <scope>NUCLEOTIDE SEQUENCE [LARGE SCALE GENOMIC DNA]</scope>
    <source>
        <strain evidence="5">PBTS2</strain>
    </source>
</reference>
<dbReference type="PROSITE" id="PS50921">
    <property type="entry name" value="ANTAR"/>
    <property type="match status" value="1"/>
</dbReference>
<dbReference type="KEGG" id="rhs:A3Q41_02045"/>
<evidence type="ECO:0000313" key="5">
    <source>
        <dbReference type="Proteomes" id="UP000076038"/>
    </source>
</evidence>
<dbReference type="Proteomes" id="UP000076038">
    <property type="component" value="Chromosome"/>
</dbReference>
<evidence type="ECO:0000259" key="3">
    <source>
        <dbReference type="PROSITE" id="PS50921"/>
    </source>
</evidence>
<dbReference type="Gene3D" id="3.30.450.40">
    <property type="match status" value="1"/>
</dbReference>
<keyword evidence="5" id="KW-1185">Reference proteome</keyword>
<dbReference type="SMART" id="SM00065">
    <property type="entry name" value="GAF"/>
    <property type="match status" value="1"/>
</dbReference>
<dbReference type="InterPro" id="IPR003018">
    <property type="entry name" value="GAF"/>
</dbReference>
<dbReference type="EMBL" id="CP015220">
    <property type="protein sequence ID" value="AMY23347.1"/>
    <property type="molecule type" value="Genomic_DNA"/>
</dbReference>
<protein>
    <recommendedName>
        <fullName evidence="3">ANTAR domain-containing protein</fullName>
    </recommendedName>
</protein>
<dbReference type="InterPro" id="IPR005561">
    <property type="entry name" value="ANTAR"/>
</dbReference>
<dbReference type="AlphaFoldDB" id="A0A143QLU2"/>
<proteinExistence type="predicted"/>
<sequence length="301" mass="32329">MTDLVHANRCNDCTIWDAIYMTDSTSNGPKRSAATEATAAAAFDEEISAALPVRRRRYAGEDYFAEDTFDALDIFRGILLEHKRFDTLLQGLCEQVVAAIPWADMAGVTLLRHDSDNPATAACSDARVIDVDTDQYAADEGPCLEAARTNQIVSVRIDEVATRWPTFASAAAAIGVKSYLSAPLAVDSGHAGSLNLYGFDCEGFSDVDEVLVKMFVTSVEAAVWNSRHTAEARTEAAGLREAMKTRGTIEQAKGILIAVRGISPEAAFAVLAEQSQRENVRVSILAARVVNSTVSKAVGAH</sequence>
<dbReference type="PATRIC" id="fig|1653479.3.peg.2066"/>
<keyword evidence="1" id="KW-0805">Transcription regulation</keyword>
<name>A0A143QLU2_RHOFA</name>
<dbReference type="InterPro" id="IPR029016">
    <property type="entry name" value="GAF-like_dom_sf"/>
</dbReference>
<dbReference type="Pfam" id="PF03861">
    <property type="entry name" value="ANTAR"/>
    <property type="match status" value="1"/>
</dbReference>
<evidence type="ECO:0000313" key="4">
    <source>
        <dbReference type="EMBL" id="AMY23347.1"/>
    </source>
</evidence>
<dbReference type="GO" id="GO:0003723">
    <property type="term" value="F:RNA binding"/>
    <property type="evidence" value="ECO:0007669"/>
    <property type="project" value="InterPro"/>
</dbReference>
<dbReference type="Pfam" id="PF13185">
    <property type="entry name" value="GAF_2"/>
    <property type="match status" value="1"/>
</dbReference>
<dbReference type="InterPro" id="IPR036388">
    <property type="entry name" value="WH-like_DNA-bd_sf"/>
</dbReference>
<dbReference type="SUPFAM" id="SSF55781">
    <property type="entry name" value="GAF domain-like"/>
    <property type="match status" value="1"/>
</dbReference>
<dbReference type="Gene3D" id="1.10.10.10">
    <property type="entry name" value="Winged helix-like DNA-binding domain superfamily/Winged helix DNA-binding domain"/>
    <property type="match status" value="1"/>
</dbReference>
<evidence type="ECO:0000256" key="1">
    <source>
        <dbReference type="ARBA" id="ARBA00023015"/>
    </source>
</evidence>
<dbReference type="SMART" id="SM01012">
    <property type="entry name" value="ANTAR"/>
    <property type="match status" value="1"/>
</dbReference>
<organism evidence="4 5">
    <name type="scientific">Rhodococcoides fascians</name>
    <name type="common">Rhodococcus fascians</name>
    <dbReference type="NCBI Taxonomy" id="1828"/>
    <lineage>
        <taxon>Bacteria</taxon>
        <taxon>Bacillati</taxon>
        <taxon>Actinomycetota</taxon>
        <taxon>Actinomycetes</taxon>
        <taxon>Mycobacteriales</taxon>
        <taxon>Nocardiaceae</taxon>
        <taxon>Rhodococcoides</taxon>
    </lineage>
</organism>
<keyword evidence="2" id="KW-0804">Transcription</keyword>
<reference evidence="4 5" key="1">
    <citation type="journal article" date="2016" name="Genome Announc.">
        <title>Complete Genome and Plasmid Sequences for Rhodococcus fascians D188 and Draft Sequences for Rhodococcus Isolates PBTS 1 and PBTS 2.</title>
        <authorList>
            <person name="Stamler R.A."/>
            <person name="Vereecke D."/>
            <person name="Zhang Y."/>
            <person name="Schilkey F."/>
            <person name="Devitt N."/>
            <person name="Randall J.J."/>
        </authorList>
    </citation>
    <scope>NUCLEOTIDE SEQUENCE [LARGE SCALE GENOMIC DNA]</scope>
    <source>
        <strain evidence="4 5">PBTS2</strain>
    </source>
</reference>
<gene>
    <name evidence="4" type="ORF">A3Q41_02045</name>
</gene>
<feature type="domain" description="ANTAR" evidence="3">
    <location>
        <begin position="229"/>
        <end position="290"/>
    </location>
</feature>
<evidence type="ECO:0000256" key="2">
    <source>
        <dbReference type="ARBA" id="ARBA00023163"/>
    </source>
</evidence>
<accession>A0A143QLU2</accession>